<evidence type="ECO:0000256" key="1">
    <source>
        <dbReference type="ARBA" id="ARBA00004141"/>
    </source>
</evidence>
<feature type="transmembrane region" description="Helical" evidence="8">
    <location>
        <begin position="349"/>
        <end position="374"/>
    </location>
</feature>
<feature type="transmembrane region" description="Helical" evidence="8">
    <location>
        <begin position="308"/>
        <end position="328"/>
    </location>
</feature>
<protein>
    <submittedName>
        <fullName evidence="10">Efflux pump DEP3</fullName>
    </submittedName>
</protein>
<dbReference type="OrthoDB" id="10021397at2759"/>
<feature type="transmembrane region" description="Helical" evidence="8">
    <location>
        <begin position="237"/>
        <end position="256"/>
    </location>
</feature>
<dbReference type="PANTHER" id="PTHR23501">
    <property type="entry name" value="MAJOR FACILITATOR SUPERFAMILY"/>
    <property type="match status" value="1"/>
</dbReference>
<reference evidence="10 11" key="1">
    <citation type="submission" date="2018-05" db="EMBL/GenBank/DDBJ databases">
        <title>Genome sequencing and assembly of the regulated plant pathogen Lachnellula willkommii and related sister species for the development of diagnostic species identification markers.</title>
        <authorList>
            <person name="Giroux E."/>
            <person name="Bilodeau G."/>
        </authorList>
    </citation>
    <scope>NUCLEOTIDE SEQUENCE [LARGE SCALE GENOMIC DNA]</scope>
    <source>
        <strain evidence="10 11">CBS 268.59</strain>
    </source>
</reference>
<keyword evidence="5 8" id="KW-1133">Transmembrane helix</keyword>
<dbReference type="InterPro" id="IPR036259">
    <property type="entry name" value="MFS_trans_sf"/>
</dbReference>
<evidence type="ECO:0000313" key="11">
    <source>
        <dbReference type="Proteomes" id="UP000469558"/>
    </source>
</evidence>
<keyword evidence="3" id="KW-0813">Transport</keyword>
<gene>
    <name evidence="10" type="primary">DEP3_3</name>
    <name evidence="10" type="ORF">LSUE1_G002590</name>
</gene>
<dbReference type="InterPro" id="IPR011701">
    <property type="entry name" value="MFS"/>
</dbReference>
<comment type="caution">
    <text evidence="10">The sequence shown here is derived from an EMBL/GenBank/DDBJ whole genome shotgun (WGS) entry which is preliminary data.</text>
</comment>
<feature type="transmembrane region" description="Helical" evidence="8">
    <location>
        <begin position="473"/>
        <end position="496"/>
    </location>
</feature>
<feature type="transmembrane region" description="Helical" evidence="8">
    <location>
        <begin position="117"/>
        <end position="135"/>
    </location>
</feature>
<dbReference type="PANTHER" id="PTHR23501:SF12">
    <property type="entry name" value="MAJOR FACILITATOR SUPERFAMILY (MFS) PROFILE DOMAIN-CONTAINING PROTEIN-RELATED"/>
    <property type="match status" value="1"/>
</dbReference>
<evidence type="ECO:0000313" key="10">
    <source>
        <dbReference type="EMBL" id="TVY83151.1"/>
    </source>
</evidence>
<feature type="transmembrane region" description="Helical" evidence="8">
    <location>
        <begin position="386"/>
        <end position="406"/>
    </location>
</feature>
<accession>A0A8T9CC64</accession>
<evidence type="ECO:0000256" key="2">
    <source>
        <dbReference type="ARBA" id="ARBA00007520"/>
    </source>
</evidence>
<dbReference type="AlphaFoldDB" id="A0A8T9CC64"/>
<evidence type="ECO:0000259" key="9">
    <source>
        <dbReference type="PROSITE" id="PS50850"/>
    </source>
</evidence>
<organism evidence="10 11">
    <name type="scientific">Lachnellula suecica</name>
    <dbReference type="NCBI Taxonomy" id="602035"/>
    <lineage>
        <taxon>Eukaryota</taxon>
        <taxon>Fungi</taxon>
        <taxon>Dikarya</taxon>
        <taxon>Ascomycota</taxon>
        <taxon>Pezizomycotina</taxon>
        <taxon>Leotiomycetes</taxon>
        <taxon>Helotiales</taxon>
        <taxon>Lachnaceae</taxon>
        <taxon>Lachnellula</taxon>
    </lineage>
</organism>
<feature type="transmembrane region" description="Helical" evidence="8">
    <location>
        <begin position="80"/>
        <end position="105"/>
    </location>
</feature>
<name>A0A8T9CC64_9HELO</name>
<dbReference type="Gene3D" id="1.20.1250.20">
    <property type="entry name" value="MFS general substrate transporter like domains"/>
    <property type="match status" value="2"/>
</dbReference>
<dbReference type="EMBL" id="QGMK01000226">
    <property type="protein sequence ID" value="TVY83151.1"/>
    <property type="molecule type" value="Genomic_DNA"/>
</dbReference>
<keyword evidence="11" id="KW-1185">Reference proteome</keyword>
<dbReference type="SUPFAM" id="SSF103473">
    <property type="entry name" value="MFS general substrate transporter"/>
    <property type="match status" value="2"/>
</dbReference>
<comment type="subcellular location">
    <subcellularLocation>
        <location evidence="1">Membrane</location>
        <topology evidence="1">Multi-pass membrane protein</topology>
    </subcellularLocation>
</comment>
<dbReference type="InterPro" id="IPR020846">
    <property type="entry name" value="MFS_dom"/>
</dbReference>
<evidence type="ECO:0000256" key="5">
    <source>
        <dbReference type="ARBA" id="ARBA00022989"/>
    </source>
</evidence>
<feature type="domain" description="Major facilitator superfamily (MFS) profile" evidence="9">
    <location>
        <begin position="83"/>
        <end position="562"/>
    </location>
</feature>
<feature type="transmembrane region" description="Helical" evidence="8">
    <location>
        <begin position="277"/>
        <end position="302"/>
    </location>
</feature>
<evidence type="ECO:0000256" key="4">
    <source>
        <dbReference type="ARBA" id="ARBA00022692"/>
    </source>
</evidence>
<dbReference type="Proteomes" id="UP000469558">
    <property type="component" value="Unassembled WGS sequence"/>
</dbReference>
<keyword evidence="4 8" id="KW-0812">Transmembrane</keyword>
<evidence type="ECO:0000256" key="3">
    <source>
        <dbReference type="ARBA" id="ARBA00022448"/>
    </source>
</evidence>
<feature type="transmembrane region" description="Helical" evidence="8">
    <location>
        <begin position="206"/>
        <end position="225"/>
    </location>
</feature>
<proteinExistence type="inferred from homology"/>
<dbReference type="Pfam" id="PF07690">
    <property type="entry name" value="MFS_1"/>
    <property type="match status" value="1"/>
</dbReference>
<feature type="region of interest" description="Disordered" evidence="7">
    <location>
        <begin position="20"/>
        <end position="70"/>
    </location>
</feature>
<keyword evidence="6 8" id="KW-0472">Membrane</keyword>
<comment type="similarity">
    <text evidence="2">Belongs to the major facilitator superfamily. TCR/Tet family.</text>
</comment>
<feature type="transmembrane region" description="Helical" evidence="8">
    <location>
        <begin position="147"/>
        <end position="167"/>
    </location>
</feature>
<evidence type="ECO:0000256" key="8">
    <source>
        <dbReference type="SAM" id="Phobius"/>
    </source>
</evidence>
<sequence>MENRRHAGLGEMLKLQTIDRQTLDSRDGSMQDAAVSGPSPQDEERAILSSSKGGKSEKDEAIQQPTSAPEKQRKIHGIRWILIVLAIMSNLCFYAIDNTIVAVIQPVIVREFGDVQNFPWISVGFLMAGTATALINGKLFGAFNAKTLYIAFSLLFLVGSIICGAAPNLTALIFGRVIGGLGGTGMYLGALTLISVNTSPKETTEYMGYLALVWGFGSVIGPLIGGAFTDSSATWRWGFYINAPVIGIFLPVYFFIIPSYNPRPNEAFMSKIRQIDWLGGILSCGAFVTGIIAISFGGTMYAWGSAQIIALFVISGVLFIVLVLQQHFEINTTLALRVLPLHLFKTKDMVICFICQDSSLVAVALVVPVPLYYIPVFFQLAKGDTAIQAGIKTLPLICFWVTSSAIRGRLMGKLGWYQPWYVVGSIFNILAGVFLYSVIYGLQILSGIGTGCFGQAGFAVAQRLVPPADIHRAISLMLIAQLSGTTIGLALAGAIFQNVSLPRVREIVPSFTASQLSELITQVSSNSSSFDLSGSQKDRVLGIIVDASADTYVDGFKETFMG</sequence>
<evidence type="ECO:0000256" key="7">
    <source>
        <dbReference type="SAM" id="MobiDB-lite"/>
    </source>
</evidence>
<evidence type="ECO:0000256" key="6">
    <source>
        <dbReference type="ARBA" id="ARBA00023136"/>
    </source>
</evidence>
<dbReference type="GO" id="GO:0005886">
    <property type="term" value="C:plasma membrane"/>
    <property type="evidence" value="ECO:0007669"/>
    <property type="project" value="TreeGrafter"/>
</dbReference>
<dbReference type="GO" id="GO:0022857">
    <property type="term" value="F:transmembrane transporter activity"/>
    <property type="evidence" value="ECO:0007669"/>
    <property type="project" value="InterPro"/>
</dbReference>
<feature type="transmembrane region" description="Helical" evidence="8">
    <location>
        <begin position="173"/>
        <end position="194"/>
    </location>
</feature>
<feature type="transmembrane region" description="Helical" evidence="8">
    <location>
        <begin position="418"/>
        <end position="438"/>
    </location>
</feature>
<dbReference type="PROSITE" id="PS50850">
    <property type="entry name" value="MFS"/>
    <property type="match status" value="1"/>
</dbReference>